<reference evidence="2" key="1">
    <citation type="submission" date="2017-04" db="EMBL/GenBank/DDBJ databases">
        <title>Genome evolution of the luminous symbionts of deep sea anglerfish.</title>
        <authorList>
            <person name="Hendry T.A."/>
        </authorList>
    </citation>
    <scope>NUCLEOTIDE SEQUENCE [LARGE SCALE GENOMIC DNA]</scope>
</reference>
<dbReference type="Proteomes" id="UP000218160">
    <property type="component" value="Chromosome 1"/>
</dbReference>
<keyword evidence="2" id="KW-1185">Reference proteome</keyword>
<organism evidence="1 2">
    <name type="scientific">Candidatus Enterovibrio altilux</name>
    <dbReference type="NCBI Taxonomy" id="1927128"/>
    <lineage>
        <taxon>Bacteria</taxon>
        <taxon>Pseudomonadati</taxon>
        <taxon>Pseudomonadota</taxon>
        <taxon>Gammaproteobacteria</taxon>
        <taxon>Vibrionales</taxon>
        <taxon>Vibrionaceae</taxon>
        <taxon>Enterovibrio</taxon>
    </lineage>
</organism>
<proteinExistence type="predicted"/>
<accession>A0A291BA09</accession>
<dbReference type="AlphaFoldDB" id="A0A291BA09"/>
<evidence type="ECO:0000313" key="1">
    <source>
        <dbReference type="EMBL" id="ATF09859.1"/>
    </source>
</evidence>
<evidence type="ECO:0000313" key="2">
    <source>
        <dbReference type="Proteomes" id="UP000218160"/>
    </source>
</evidence>
<protein>
    <submittedName>
        <fullName evidence="1">Uncharacterized protein</fullName>
    </submittedName>
</protein>
<name>A0A291BA09_9GAMM</name>
<dbReference type="EMBL" id="CP020660">
    <property type="protein sequence ID" value="ATF09859.1"/>
    <property type="molecule type" value="Genomic_DNA"/>
</dbReference>
<gene>
    <name evidence="1" type="ORF">BTN50_1379</name>
</gene>
<sequence length="45" mass="5411">MNLLKQTRRKINEISGNDIYVRTLDNVMKLAILNERLHLFNQKKK</sequence>
<dbReference type="KEGG" id="elux:BTN50_1379"/>